<dbReference type="InterPro" id="IPR051396">
    <property type="entry name" value="Bact_Antivir_Def_Nuclease"/>
</dbReference>
<sequence length="383" mass="43526">MLNSLEIKNFRSLENFQVKKLGQVNLIVGKNNSGKSSVLEALRIYAGSANRGLLESIAQGHNEKYRLNEDDEQNAFDMALPFEDFFTGRKFPENDSGIVIGEIDDPENSLNIIHGFLGEKEETTTDDSGEEVTRIRRVMIDKSEFFDSDYPVKDVLKITKKKQVSIIDFTRINIPSRKFLTEISSVPCSVIPTQFISMNELAKEWDAISLTDGEDIVKKALRIVLPEFEDLTFVDGKTYETHRYRSSRIAKVKISNLDRPVPLNSLGDGMLRILQLVLKVFSAKGGFLLIDEFENGLHYSVQEKVWALLFKLSKELNIQIFATTHSWDCIESFSKTAVENKNIEGVLFRVGKSMRDSEKGRVIATVFDEEQLYSITQSDVEVR</sequence>
<dbReference type="InterPro" id="IPR014555">
    <property type="entry name" value="RecF-like"/>
</dbReference>
<organism evidence="2">
    <name type="scientific">hydrothermal vent metagenome</name>
    <dbReference type="NCBI Taxonomy" id="652676"/>
    <lineage>
        <taxon>unclassified sequences</taxon>
        <taxon>metagenomes</taxon>
        <taxon>ecological metagenomes</taxon>
    </lineage>
</organism>
<protein>
    <recommendedName>
        <fullName evidence="1">Endonuclease GajA/Old nuclease/RecF-like AAA domain-containing protein</fullName>
    </recommendedName>
</protein>
<dbReference type="SUPFAM" id="SSF52540">
    <property type="entry name" value="P-loop containing nucleoside triphosphate hydrolases"/>
    <property type="match status" value="1"/>
</dbReference>
<name>A0A3B0W6B0_9ZZZZ</name>
<dbReference type="EMBL" id="UOFB01000127">
    <property type="protein sequence ID" value="VAW46247.1"/>
    <property type="molecule type" value="Genomic_DNA"/>
</dbReference>
<dbReference type="PANTHER" id="PTHR43581">
    <property type="entry name" value="ATP/GTP PHOSPHATASE"/>
    <property type="match status" value="1"/>
</dbReference>
<dbReference type="PIRSF" id="PIRSF029347">
    <property type="entry name" value="RecF"/>
    <property type="match status" value="1"/>
</dbReference>
<dbReference type="PANTHER" id="PTHR43581:SF4">
    <property type="entry name" value="ATP_GTP PHOSPHATASE"/>
    <property type="match status" value="1"/>
</dbReference>
<proteinExistence type="predicted"/>
<evidence type="ECO:0000259" key="1">
    <source>
        <dbReference type="Pfam" id="PF13175"/>
    </source>
</evidence>
<accession>A0A3B0W6B0</accession>
<gene>
    <name evidence="2" type="ORF">MNBD_GAMMA04-290</name>
</gene>
<reference evidence="2" key="1">
    <citation type="submission" date="2018-06" db="EMBL/GenBank/DDBJ databases">
        <authorList>
            <person name="Zhirakovskaya E."/>
        </authorList>
    </citation>
    <scope>NUCLEOTIDE SEQUENCE</scope>
</reference>
<evidence type="ECO:0000313" key="2">
    <source>
        <dbReference type="EMBL" id="VAW46247.1"/>
    </source>
</evidence>
<dbReference type="InterPro" id="IPR041685">
    <property type="entry name" value="AAA_GajA/Old/RecF-like"/>
</dbReference>
<dbReference type="InterPro" id="IPR027417">
    <property type="entry name" value="P-loop_NTPase"/>
</dbReference>
<dbReference type="Pfam" id="PF13175">
    <property type="entry name" value="AAA_15"/>
    <property type="match status" value="1"/>
</dbReference>
<feature type="domain" description="Endonuclease GajA/Old nuclease/RecF-like AAA" evidence="1">
    <location>
        <begin position="1"/>
        <end position="330"/>
    </location>
</feature>
<dbReference type="AlphaFoldDB" id="A0A3B0W6B0"/>
<dbReference type="Gene3D" id="3.40.50.300">
    <property type="entry name" value="P-loop containing nucleotide triphosphate hydrolases"/>
    <property type="match status" value="1"/>
</dbReference>